<proteinExistence type="predicted"/>
<gene>
    <name evidence="1" type="ORF">HHL11_28700</name>
</gene>
<dbReference type="Proteomes" id="UP000541185">
    <property type="component" value="Unassembled WGS sequence"/>
</dbReference>
<name>A0A848HCB8_9BURK</name>
<keyword evidence="1" id="KW-0378">Hydrolase</keyword>
<dbReference type="PIRSF" id="PIRSF029285">
    <property type="entry name" value="Aminopept"/>
    <property type="match status" value="1"/>
</dbReference>
<comment type="caution">
    <text evidence="1">The sequence shown here is derived from an EMBL/GenBank/DDBJ whole genome shotgun (WGS) entry which is preliminary data.</text>
</comment>
<evidence type="ECO:0000313" key="2">
    <source>
        <dbReference type="Proteomes" id="UP000541185"/>
    </source>
</evidence>
<dbReference type="AlphaFoldDB" id="A0A848HCB8"/>
<dbReference type="EMBL" id="JABBFX010000003">
    <property type="protein sequence ID" value="NML47762.1"/>
    <property type="molecule type" value="Genomic_DNA"/>
</dbReference>
<organism evidence="1 2">
    <name type="scientific">Ramlibacter agri</name>
    <dbReference type="NCBI Taxonomy" id="2728837"/>
    <lineage>
        <taxon>Bacteria</taxon>
        <taxon>Pseudomonadati</taxon>
        <taxon>Pseudomonadota</taxon>
        <taxon>Betaproteobacteria</taxon>
        <taxon>Burkholderiales</taxon>
        <taxon>Comamonadaceae</taxon>
        <taxon>Ramlibacter</taxon>
    </lineage>
</organism>
<accession>A0A848HCB8</accession>
<dbReference type="GO" id="GO:0004177">
    <property type="term" value="F:aminopeptidase activity"/>
    <property type="evidence" value="ECO:0007669"/>
    <property type="project" value="UniProtKB-KW"/>
</dbReference>
<evidence type="ECO:0000313" key="1">
    <source>
        <dbReference type="EMBL" id="NML47762.1"/>
    </source>
</evidence>
<keyword evidence="1" id="KW-0031">Aminopeptidase</keyword>
<dbReference type="RefSeq" id="WP_169422021.1">
    <property type="nucleotide sequence ID" value="NZ_JABBFX010000003.1"/>
</dbReference>
<sequence length="360" mass="40451">MASAGVVAVVLAGSLCLGGCSNMGYYWQSVSGHLKLMDAAEPVKDLLHDDKLSGRLRTRLELSQQIRDYASSELKLPDNPSYRRYADLHRSAAVWNVTAAPAYSLEMKTWCFPVTGCVGYRGYYDEGAARKEAAGLAGEGYEVNVYPVTAYSTLGWMNWAGGDPLLNTFLGYPEGELARVVFHELAHQVVYAKNDTTFNESFAVSVERIGGNLWLQAHATQAARDEYAAFDARRRQFRDLSRTTRERLKAVYDTPGQSTEQKEAGKQRVMAQFRAEYEQLRATWPGDPARFRGYDRWVREANNAFFGSQAAYDDLVPGFEALFERSGRDWSRFYEAAKELAKLPKEERHERLKAMAPASA</sequence>
<keyword evidence="2" id="KW-1185">Reference proteome</keyword>
<reference evidence="1 2" key="1">
    <citation type="submission" date="2020-04" db="EMBL/GenBank/DDBJ databases">
        <title>Ramlibacter sp. G-1-2-2 isolated from soil.</title>
        <authorList>
            <person name="Dahal R.H."/>
        </authorList>
    </citation>
    <scope>NUCLEOTIDE SEQUENCE [LARGE SCALE GENOMIC DNA]</scope>
    <source>
        <strain evidence="1 2">G-1-2-2</strain>
    </source>
</reference>
<keyword evidence="1" id="KW-0645">Protease</keyword>
<dbReference type="InterPro" id="IPR014553">
    <property type="entry name" value="Aminopept"/>
</dbReference>
<dbReference type="Pfam" id="PF10023">
    <property type="entry name" value="Aminopep"/>
    <property type="match status" value="1"/>
</dbReference>
<protein>
    <submittedName>
        <fullName evidence="1">Aminopeptidase</fullName>
    </submittedName>
</protein>